<dbReference type="PANTHER" id="PTHR43788:SF8">
    <property type="entry name" value="DNA-BINDING PROTEIN SMUBP-2"/>
    <property type="match status" value="1"/>
</dbReference>
<name>A0A1X2GQH4_9FUNG</name>
<evidence type="ECO:0000259" key="12">
    <source>
        <dbReference type="SMART" id="SM00382"/>
    </source>
</evidence>
<evidence type="ECO:0000256" key="5">
    <source>
        <dbReference type="ARBA" id="ARBA00022490"/>
    </source>
</evidence>
<dbReference type="EC" id="3.6.4.12" evidence="4"/>
<keyword evidence="9" id="KW-0067">ATP-binding</keyword>
<comment type="caution">
    <text evidence="14">The sequence shown here is derived from an EMBL/GenBank/DDBJ whole genome shotgun (WGS) entry which is preliminary data.</text>
</comment>
<dbReference type="InterPro" id="IPR003593">
    <property type="entry name" value="AAA+_ATPase"/>
</dbReference>
<evidence type="ECO:0000259" key="13">
    <source>
        <dbReference type="SMART" id="SM00487"/>
    </source>
</evidence>
<feature type="domain" description="AAA+ ATPase" evidence="12">
    <location>
        <begin position="156"/>
        <end position="391"/>
    </location>
</feature>
<evidence type="ECO:0000256" key="3">
    <source>
        <dbReference type="ARBA" id="ARBA00007913"/>
    </source>
</evidence>
<dbReference type="AlphaFoldDB" id="A0A1X2GQH4"/>
<keyword evidence="5" id="KW-0963">Cytoplasm</keyword>
<evidence type="ECO:0000256" key="6">
    <source>
        <dbReference type="ARBA" id="ARBA00022741"/>
    </source>
</evidence>
<organism evidence="14 15">
    <name type="scientific">Hesseltinella vesiculosa</name>
    <dbReference type="NCBI Taxonomy" id="101127"/>
    <lineage>
        <taxon>Eukaryota</taxon>
        <taxon>Fungi</taxon>
        <taxon>Fungi incertae sedis</taxon>
        <taxon>Mucoromycota</taxon>
        <taxon>Mucoromycotina</taxon>
        <taxon>Mucoromycetes</taxon>
        <taxon>Mucorales</taxon>
        <taxon>Cunninghamellaceae</taxon>
        <taxon>Hesseltinella</taxon>
    </lineage>
</organism>
<comment type="similarity">
    <text evidence="3">Belongs to the DNA2/NAM7 helicase family.</text>
</comment>
<evidence type="ECO:0000313" key="15">
    <source>
        <dbReference type="Proteomes" id="UP000242146"/>
    </source>
</evidence>
<dbReference type="CDD" id="cd18044">
    <property type="entry name" value="DEXXQc_SMUBP2"/>
    <property type="match status" value="1"/>
</dbReference>
<dbReference type="GO" id="GO:0043601">
    <property type="term" value="C:nuclear replisome"/>
    <property type="evidence" value="ECO:0007669"/>
    <property type="project" value="EnsemblFungi"/>
</dbReference>
<dbReference type="FunFam" id="3.40.50.300:FF:000326">
    <property type="entry name" value="P-loop containing nucleoside triphosphate hydrolase"/>
    <property type="match status" value="1"/>
</dbReference>
<keyword evidence="10" id="KW-0539">Nucleus</keyword>
<gene>
    <name evidence="14" type="ORF">DM01DRAFT_1318574</name>
</gene>
<protein>
    <recommendedName>
        <fullName evidence="4">DNA helicase</fullName>
        <ecNumber evidence="4">3.6.4.12</ecNumber>
    </recommendedName>
</protein>
<evidence type="ECO:0000256" key="8">
    <source>
        <dbReference type="ARBA" id="ARBA00022806"/>
    </source>
</evidence>
<dbReference type="InterPro" id="IPR050534">
    <property type="entry name" value="Coronavir_polyprotein_1ab"/>
</dbReference>
<dbReference type="PANTHER" id="PTHR43788">
    <property type="entry name" value="DNA2/NAM7 HELICASE FAMILY MEMBER"/>
    <property type="match status" value="1"/>
</dbReference>
<feature type="domain" description="Helicase ATP-binding" evidence="13">
    <location>
        <begin position="138"/>
        <end position="387"/>
    </location>
</feature>
<dbReference type="STRING" id="101127.A0A1X2GQH4"/>
<proteinExistence type="inferred from homology"/>
<dbReference type="EMBL" id="MCGT01000006">
    <property type="protein sequence ID" value="ORX59011.1"/>
    <property type="molecule type" value="Genomic_DNA"/>
</dbReference>
<evidence type="ECO:0000256" key="10">
    <source>
        <dbReference type="ARBA" id="ARBA00023242"/>
    </source>
</evidence>
<dbReference type="Pfam" id="PF13086">
    <property type="entry name" value="AAA_11"/>
    <property type="match status" value="1"/>
</dbReference>
<dbReference type="Pfam" id="PF21138">
    <property type="entry name" value="SMUBP-2_HCS1_1B"/>
    <property type="match status" value="1"/>
</dbReference>
<evidence type="ECO:0000313" key="14">
    <source>
        <dbReference type="EMBL" id="ORX59011.1"/>
    </source>
</evidence>
<dbReference type="GO" id="GO:0016787">
    <property type="term" value="F:hydrolase activity"/>
    <property type="evidence" value="ECO:0007669"/>
    <property type="project" value="UniProtKB-KW"/>
</dbReference>
<dbReference type="GO" id="GO:0005737">
    <property type="term" value="C:cytoplasm"/>
    <property type="evidence" value="ECO:0007669"/>
    <property type="project" value="UniProtKB-SubCell"/>
</dbReference>
<dbReference type="Proteomes" id="UP000242146">
    <property type="component" value="Unassembled WGS sequence"/>
</dbReference>
<dbReference type="OrthoDB" id="6513042at2759"/>
<dbReference type="SMART" id="SM00487">
    <property type="entry name" value="DEXDc"/>
    <property type="match status" value="1"/>
</dbReference>
<dbReference type="SUPFAM" id="SSF52540">
    <property type="entry name" value="P-loop containing nucleoside triphosphate hydrolases"/>
    <property type="match status" value="1"/>
</dbReference>
<dbReference type="Gene3D" id="2.40.30.270">
    <property type="match status" value="1"/>
</dbReference>
<dbReference type="GO" id="GO:0006301">
    <property type="term" value="P:DNA damage tolerance"/>
    <property type="evidence" value="ECO:0007669"/>
    <property type="project" value="EnsemblFungi"/>
</dbReference>
<keyword evidence="8" id="KW-0347">Helicase</keyword>
<evidence type="ECO:0000256" key="11">
    <source>
        <dbReference type="ARBA" id="ARBA00048432"/>
    </source>
</evidence>
<dbReference type="CDD" id="cd18808">
    <property type="entry name" value="SF1_C_Upf1"/>
    <property type="match status" value="1"/>
</dbReference>
<dbReference type="GO" id="GO:0005524">
    <property type="term" value="F:ATP binding"/>
    <property type="evidence" value="ECO:0007669"/>
    <property type="project" value="UniProtKB-KW"/>
</dbReference>
<dbReference type="SMART" id="SM00382">
    <property type="entry name" value="AAA"/>
    <property type="match status" value="1"/>
</dbReference>
<sequence>MRTGLGGKSLIDLELGLTNKQATTFPTHKFSTGDIVGIDEYKKDKPPKLQQTFSGVIVRVSDTKITVALSQEEDLPPEVQERCQIVKLANNVTYERMLKSLERLRLGVQNDTSSPLTRVLFGQATPLPPLPVDDMTWFDTTLNESQKEAVRFALGSQDIALIHGPPGTGKTYTLVEIIRQLAVRQNKKVLVCGPSNISVDNLVERLAHHRMKLVRVGHPARILPSVLDHSLDIITRTCDSGQIVADLRKEMDDTMNKIGKARKRADRHALYTHIRDLRKDFRTRERKVIEEVIQGAQVVISTLNGCGSRTMMKREFDVVIIDEAAQALEAECWLALQKGKRAILAGDHQQLPPTVKTPAIAAKSLTSKSNKQPKGLSLNTDLTVTLFDRLLRLHGTSIKRLLQVQYRMHERIMAFSSKELYDNQLVADASVAHRLLLDLPDVASSDRTDVPVIMLDTSDTGLGHEITDTDDEDQSKANEREVSLAVVHVEALLADGLLEDQIGIITPYAAQVSRLIRDIRPRWPAIEIGTVDGFQGREKEAILISLVRSNDDGQVGFLQEKRRLNVAMTRARRHLCVICDSETLAGNKGGQGAGHRTDGGFLKRWMTWLCDEADLRFSEELV</sequence>
<dbReference type="InterPro" id="IPR027417">
    <property type="entry name" value="P-loop_NTPase"/>
</dbReference>
<dbReference type="InterPro" id="IPR048761">
    <property type="entry name" value="SMUBP-2_HCS1_1B"/>
</dbReference>
<dbReference type="GO" id="GO:0003723">
    <property type="term" value="F:RNA binding"/>
    <property type="evidence" value="ECO:0007669"/>
    <property type="project" value="InterPro"/>
</dbReference>
<keyword evidence="15" id="KW-1185">Reference proteome</keyword>
<comment type="catalytic activity">
    <reaction evidence="11">
        <text>ATP + H2O = ADP + phosphate + H(+)</text>
        <dbReference type="Rhea" id="RHEA:13065"/>
        <dbReference type="ChEBI" id="CHEBI:15377"/>
        <dbReference type="ChEBI" id="CHEBI:15378"/>
        <dbReference type="ChEBI" id="CHEBI:30616"/>
        <dbReference type="ChEBI" id="CHEBI:43474"/>
        <dbReference type="ChEBI" id="CHEBI:456216"/>
        <dbReference type="EC" id="3.6.4.12"/>
    </reaction>
    <physiologicalReaction direction="left-to-right" evidence="11">
        <dbReference type="Rhea" id="RHEA:13066"/>
    </physiologicalReaction>
</comment>
<dbReference type="InterPro" id="IPR014001">
    <property type="entry name" value="Helicase_ATP-bd"/>
</dbReference>
<comment type="subcellular location">
    <subcellularLocation>
        <location evidence="2">Cytoplasm</location>
    </subcellularLocation>
    <subcellularLocation>
        <location evidence="1">Nucleus</location>
    </subcellularLocation>
</comment>
<keyword evidence="7 14" id="KW-0378">Hydrolase</keyword>
<dbReference type="GO" id="GO:0043139">
    <property type="term" value="F:5'-3' DNA helicase activity"/>
    <property type="evidence" value="ECO:0007669"/>
    <property type="project" value="EnsemblFungi"/>
</dbReference>
<evidence type="ECO:0000256" key="7">
    <source>
        <dbReference type="ARBA" id="ARBA00022801"/>
    </source>
</evidence>
<accession>A0A1X2GQH4</accession>
<dbReference type="InterPro" id="IPR041677">
    <property type="entry name" value="DNA2/NAM7_AAA_11"/>
</dbReference>
<dbReference type="InterPro" id="IPR041679">
    <property type="entry name" value="DNA2/NAM7-like_C"/>
</dbReference>
<dbReference type="Gene3D" id="3.40.50.300">
    <property type="entry name" value="P-loop containing nucleotide triphosphate hydrolases"/>
    <property type="match status" value="2"/>
</dbReference>
<dbReference type="GO" id="GO:0033203">
    <property type="term" value="C:DNA helicase A complex"/>
    <property type="evidence" value="ECO:0007669"/>
    <property type="project" value="EnsemblFungi"/>
</dbReference>
<dbReference type="InterPro" id="IPR047187">
    <property type="entry name" value="SF1_C_Upf1"/>
</dbReference>
<evidence type="ECO:0000256" key="2">
    <source>
        <dbReference type="ARBA" id="ARBA00004496"/>
    </source>
</evidence>
<evidence type="ECO:0000256" key="9">
    <source>
        <dbReference type="ARBA" id="ARBA00022840"/>
    </source>
</evidence>
<evidence type="ECO:0000256" key="4">
    <source>
        <dbReference type="ARBA" id="ARBA00012551"/>
    </source>
</evidence>
<keyword evidence="6" id="KW-0547">Nucleotide-binding</keyword>
<dbReference type="Pfam" id="PF13087">
    <property type="entry name" value="AAA_12"/>
    <property type="match status" value="1"/>
</dbReference>
<evidence type="ECO:0000256" key="1">
    <source>
        <dbReference type="ARBA" id="ARBA00004123"/>
    </source>
</evidence>
<reference evidence="14 15" key="1">
    <citation type="submission" date="2016-07" db="EMBL/GenBank/DDBJ databases">
        <title>Pervasive Adenine N6-methylation of Active Genes in Fungi.</title>
        <authorList>
            <consortium name="DOE Joint Genome Institute"/>
            <person name="Mondo S.J."/>
            <person name="Dannebaum R.O."/>
            <person name="Kuo R.C."/>
            <person name="Labutti K."/>
            <person name="Haridas S."/>
            <person name="Kuo A."/>
            <person name="Salamov A."/>
            <person name="Ahrendt S.R."/>
            <person name="Lipzen A."/>
            <person name="Sullivan W."/>
            <person name="Andreopoulos W.B."/>
            <person name="Clum A."/>
            <person name="Lindquist E."/>
            <person name="Daum C."/>
            <person name="Ramamoorthy G.K."/>
            <person name="Gryganskyi A."/>
            <person name="Culley D."/>
            <person name="Magnuson J.K."/>
            <person name="James T.Y."/>
            <person name="O'Malley M.A."/>
            <person name="Stajich J.E."/>
            <person name="Spatafora J.W."/>
            <person name="Visel A."/>
            <person name="Grigoriev I.V."/>
        </authorList>
    </citation>
    <scope>NUCLEOTIDE SEQUENCE [LARGE SCALE GENOMIC DNA]</scope>
    <source>
        <strain evidence="14 15">NRRL 3301</strain>
    </source>
</reference>